<comment type="similarity">
    <text evidence="3 12">Belongs to the PIGV family.</text>
</comment>
<dbReference type="GO" id="GO:0031501">
    <property type="term" value="C:mannosyltransferase complex"/>
    <property type="evidence" value="ECO:0007669"/>
    <property type="project" value="TreeGrafter"/>
</dbReference>
<feature type="transmembrane region" description="Helical" evidence="12">
    <location>
        <begin position="161"/>
        <end position="189"/>
    </location>
</feature>
<reference evidence="13 14" key="1">
    <citation type="journal article" date="2016" name="PLoS ONE">
        <title>Sequence Assembly of Yarrowia lipolytica Strain W29/CLIB89 Shows Transposable Element Diversity.</title>
        <authorList>
            <person name="Magnan C."/>
            <person name="Yu J."/>
            <person name="Chang I."/>
            <person name="Jahn E."/>
            <person name="Kanomata Y."/>
            <person name="Wu J."/>
            <person name="Zeller M."/>
            <person name="Oakes M."/>
            <person name="Baldi P."/>
            <person name="Sandmeyer S."/>
        </authorList>
    </citation>
    <scope>NUCLEOTIDE SEQUENCE [LARGE SCALE GENOMIC DNA]</scope>
    <source>
        <strain evidence="14">CLIB89(W29)</strain>
    </source>
</reference>
<evidence type="ECO:0000256" key="8">
    <source>
        <dbReference type="ARBA" id="ARBA00022692"/>
    </source>
</evidence>
<feature type="transmembrane region" description="Helical" evidence="12">
    <location>
        <begin position="289"/>
        <end position="314"/>
    </location>
</feature>
<dbReference type="PANTHER" id="PTHR12468">
    <property type="entry name" value="GPI MANNOSYLTRANSFERASE 2"/>
    <property type="match status" value="1"/>
</dbReference>
<dbReference type="UniPathway" id="UPA00196"/>
<evidence type="ECO:0000313" key="14">
    <source>
        <dbReference type="Proteomes" id="UP000182444"/>
    </source>
</evidence>
<evidence type="ECO:0000256" key="6">
    <source>
        <dbReference type="ARBA" id="ARBA00022676"/>
    </source>
</evidence>
<dbReference type="OMA" id="CEWTLPS"/>
<dbReference type="GO" id="GO:0005789">
    <property type="term" value="C:endoplasmic reticulum membrane"/>
    <property type="evidence" value="ECO:0007669"/>
    <property type="project" value="UniProtKB-SubCell"/>
</dbReference>
<dbReference type="PANTHER" id="PTHR12468:SF2">
    <property type="entry name" value="GPI MANNOSYLTRANSFERASE 2"/>
    <property type="match status" value="1"/>
</dbReference>
<feature type="transmembrane region" description="Helical" evidence="12">
    <location>
        <begin position="334"/>
        <end position="354"/>
    </location>
</feature>
<dbReference type="GO" id="GO:0006506">
    <property type="term" value="P:GPI anchor biosynthetic process"/>
    <property type="evidence" value="ECO:0007669"/>
    <property type="project" value="UniProtKB-UniPathway"/>
</dbReference>
<dbReference type="VEuPathDB" id="FungiDB:YALI1_F15403g"/>
<evidence type="ECO:0000256" key="11">
    <source>
        <dbReference type="ARBA" id="ARBA00023136"/>
    </source>
</evidence>
<evidence type="ECO:0000256" key="5">
    <source>
        <dbReference type="ARBA" id="ARBA00022502"/>
    </source>
</evidence>
<evidence type="ECO:0000256" key="12">
    <source>
        <dbReference type="RuleBase" id="RU363112"/>
    </source>
</evidence>
<accession>A0A1D8NN16</accession>
<dbReference type="Pfam" id="PF04188">
    <property type="entry name" value="Mannosyl_trans2"/>
    <property type="match status" value="2"/>
</dbReference>
<evidence type="ECO:0000256" key="9">
    <source>
        <dbReference type="ARBA" id="ARBA00022824"/>
    </source>
</evidence>
<dbReference type="RefSeq" id="XP_505296.3">
    <property type="nucleotide sequence ID" value="XM_505296.3"/>
</dbReference>
<dbReference type="EMBL" id="CP017558">
    <property type="protein sequence ID" value="AOW07008.1"/>
    <property type="molecule type" value="Genomic_DNA"/>
</dbReference>
<evidence type="ECO:0000256" key="10">
    <source>
        <dbReference type="ARBA" id="ARBA00022989"/>
    </source>
</evidence>
<feature type="transmembrane region" description="Helical" evidence="12">
    <location>
        <begin position="201"/>
        <end position="220"/>
    </location>
</feature>
<dbReference type="VEuPathDB" id="FungiDB:YALI0_F11649g"/>
<sequence length="357" mass="40723">MKHFTTLIVVFVAIKAYLVALALVVPRQYDTSSTLLFPNNRFLSRLVIWDSVFFVSSAERSHLYEHEWAFSWMWSRALGLAGSRDAIAYTAIAVSSLSHLLAALMLRKLTESVFHNKRFAETTALMYILSPAGIFLVAGYTESLFALLSFTGLYLRQRGQYPLAGAVLGASCLLRGNGLLWGIPFLFDLASAIKHNQFNRGVSVVIGGSLVGAVFLYTQYLPWSIFCPERDEWCNYYIPSIYGYVQQRYWNVGFLRYWTANNIPNFLFAAPVLYLMYQSMSTNPSLVPFYTVHAIMGLACVFMWHVQIITRISTCLPTLYWYMAKLAQGYNGHYVVRYIFVWITFQVVMWGAYLPPA</sequence>
<feature type="transmembrane region" description="Helical" evidence="12">
    <location>
        <begin position="257"/>
        <end position="277"/>
    </location>
</feature>
<dbReference type="AlphaFoldDB" id="A0A1D8NN16"/>
<name>A0A1D8NN16_YARLL</name>
<dbReference type="EC" id="2.4.1.-" evidence="12"/>
<dbReference type="GO" id="GO:0004376">
    <property type="term" value="F:GPI mannosyltransferase activity"/>
    <property type="evidence" value="ECO:0007669"/>
    <property type="project" value="InterPro"/>
</dbReference>
<protein>
    <recommendedName>
        <fullName evidence="4 12">GPI mannosyltransferase 2</fullName>
        <ecNumber evidence="12">2.4.1.-</ecNumber>
    </recommendedName>
</protein>
<keyword evidence="9 12" id="KW-0256">Endoplasmic reticulum</keyword>
<organism evidence="13 14">
    <name type="scientific">Yarrowia lipolytica</name>
    <name type="common">Candida lipolytica</name>
    <dbReference type="NCBI Taxonomy" id="4952"/>
    <lineage>
        <taxon>Eukaryota</taxon>
        <taxon>Fungi</taxon>
        <taxon>Dikarya</taxon>
        <taxon>Ascomycota</taxon>
        <taxon>Saccharomycotina</taxon>
        <taxon>Dipodascomycetes</taxon>
        <taxon>Dipodascales</taxon>
        <taxon>Dipodascales incertae sedis</taxon>
        <taxon>Yarrowia</taxon>
    </lineage>
</organism>
<dbReference type="Proteomes" id="UP000182444">
    <property type="component" value="Chromosome 1F"/>
</dbReference>
<dbReference type="GeneID" id="2908624"/>
<comment type="function">
    <text evidence="12">Mannosyltransferase involved in glycosylphosphatidylinositol-anchor biosynthesis.</text>
</comment>
<dbReference type="KEGG" id="yli:2908624"/>
<keyword evidence="6 12" id="KW-0328">Glycosyltransferase</keyword>
<comment type="pathway">
    <text evidence="2 12">Glycolipid biosynthesis; glycosylphosphatidylinositol-anchor biosynthesis.</text>
</comment>
<evidence type="ECO:0000313" key="13">
    <source>
        <dbReference type="EMBL" id="AOW07008.1"/>
    </source>
</evidence>
<keyword evidence="7 12" id="KW-0808">Transferase</keyword>
<feature type="transmembrane region" description="Helical" evidence="12">
    <location>
        <begin position="127"/>
        <end position="155"/>
    </location>
</feature>
<evidence type="ECO:0000256" key="2">
    <source>
        <dbReference type="ARBA" id="ARBA00004687"/>
    </source>
</evidence>
<proteinExistence type="inferred from homology"/>
<dbReference type="eggNOG" id="KOG2647">
    <property type="taxonomic scope" value="Eukaryota"/>
</dbReference>
<evidence type="ECO:0000256" key="7">
    <source>
        <dbReference type="ARBA" id="ARBA00022679"/>
    </source>
</evidence>
<keyword evidence="11 12" id="KW-0472">Membrane</keyword>
<comment type="caution">
    <text evidence="12">Lacks conserved residue(s) required for the propagation of feature annotation.</text>
</comment>
<keyword evidence="10 12" id="KW-1133">Transmembrane helix</keyword>
<comment type="subcellular location">
    <subcellularLocation>
        <location evidence="1 12">Endoplasmic reticulum membrane</location>
        <topology evidence="1 12">Multi-pass membrane protein</topology>
    </subcellularLocation>
</comment>
<evidence type="ECO:0000256" key="1">
    <source>
        <dbReference type="ARBA" id="ARBA00004477"/>
    </source>
</evidence>
<keyword evidence="5 12" id="KW-0337">GPI-anchor biosynthesis</keyword>
<feature type="transmembrane region" description="Helical" evidence="12">
    <location>
        <begin position="7"/>
        <end position="25"/>
    </location>
</feature>
<gene>
    <name evidence="13" type="ORF">YALI1_F15403g</name>
</gene>
<keyword evidence="8 12" id="KW-0812">Transmembrane</keyword>
<dbReference type="GO" id="GO:0000009">
    <property type="term" value="F:alpha-1,6-mannosyltransferase activity"/>
    <property type="evidence" value="ECO:0007669"/>
    <property type="project" value="InterPro"/>
</dbReference>
<evidence type="ECO:0000256" key="4">
    <source>
        <dbReference type="ARBA" id="ARBA00013795"/>
    </source>
</evidence>
<evidence type="ECO:0000256" key="3">
    <source>
        <dbReference type="ARBA" id="ARBA00008698"/>
    </source>
</evidence>
<dbReference type="InterPro" id="IPR007315">
    <property type="entry name" value="PIG-V/Gpi18"/>
</dbReference>